<evidence type="ECO:0000313" key="3">
    <source>
        <dbReference type="Proteomes" id="UP000467840"/>
    </source>
</evidence>
<evidence type="ECO:0000313" key="2">
    <source>
        <dbReference type="EMBL" id="KAF2321261.1"/>
    </source>
</evidence>
<accession>A0A6A6N531</accession>
<evidence type="ECO:0008006" key="4">
    <source>
        <dbReference type="Google" id="ProtNLM"/>
    </source>
</evidence>
<comment type="caution">
    <text evidence="2">The sequence shown here is derived from an EMBL/GenBank/DDBJ whole genome shotgun (WGS) entry which is preliminary data.</text>
</comment>
<protein>
    <recommendedName>
        <fullName evidence="4">Retrotransposon gag domain-containing protein</fullName>
    </recommendedName>
</protein>
<evidence type="ECO:0000256" key="1">
    <source>
        <dbReference type="SAM" id="MobiDB-lite"/>
    </source>
</evidence>
<name>A0A6A6N531_HEVBR</name>
<dbReference type="AlphaFoldDB" id="A0A6A6N531"/>
<organism evidence="2 3">
    <name type="scientific">Hevea brasiliensis</name>
    <name type="common">Para rubber tree</name>
    <name type="synonym">Siphonia brasiliensis</name>
    <dbReference type="NCBI Taxonomy" id="3981"/>
    <lineage>
        <taxon>Eukaryota</taxon>
        <taxon>Viridiplantae</taxon>
        <taxon>Streptophyta</taxon>
        <taxon>Embryophyta</taxon>
        <taxon>Tracheophyta</taxon>
        <taxon>Spermatophyta</taxon>
        <taxon>Magnoliopsida</taxon>
        <taxon>eudicotyledons</taxon>
        <taxon>Gunneridae</taxon>
        <taxon>Pentapetalae</taxon>
        <taxon>rosids</taxon>
        <taxon>fabids</taxon>
        <taxon>Malpighiales</taxon>
        <taxon>Euphorbiaceae</taxon>
        <taxon>Crotonoideae</taxon>
        <taxon>Micrandreae</taxon>
        <taxon>Hevea</taxon>
    </lineage>
</organism>
<feature type="region of interest" description="Disordered" evidence="1">
    <location>
        <begin position="56"/>
        <end position="86"/>
    </location>
</feature>
<dbReference type="EMBL" id="JAAGAX010000003">
    <property type="protein sequence ID" value="KAF2321261.1"/>
    <property type="molecule type" value="Genomic_DNA"/>
</dbReference>
<dbReference type="Proteomes" id="UP000467840">
    <property type="component" value="Chromosome 10"/>
</dbReference>
<gene>
    <name evidence="2" type="ORF">GH714_037880</name>
</gene>
<reference evidence="2 3" key="1">
    <citation type="journal article" date="2020" name="Mol. Plant">
        <title>The Chromosome-Based Rubber Tree Genome Provides New Insights into Spurge Genome Evolution and Rubber Biosynthesis.</title>
        <authorList>
            <person name="Liu J."/>
            <person name="Shi C."/>
            <person name="Shi C.C."/>
            <person name="Li W."/>
            <person name="Zhang Q.J."/>
            <person name="Zhang Y."/>
            <person name="Li K."/>
            <person name="Lu H.F."/>
            <person name="Shi C."/>
            <person name="Zhu S.T."/>
            <person name="Xiao Z.Y."/>
            <person name="Nan H."/>
            <person name="Yue Y."/>
            <person name="Zhu X.G."/>
            <person name="Wu Y."/>
            <person name="Hong X.N."/>
            <person name="Fan G.Y."/>
            <person name="Tong Y."/>
            <person name="Zhang D."/>
            <person name="Mao C.L."/>
            <person name="Liu Y.L."/>
            <person name="Hao S.J."/>
            <person name="Liu W.Q."/>
            <person name="Lv M.Q."/>
            <person name="Zhang H.B."/>
            <person name="Liu Y."/>
            <person name="Hu-Tang G.R."/>
            <person name="Wang J.P."/>
            <person name="Wang J.H."/>
            <person name="Sun Y.H."/>
            <person name="Ni S.B."/>
            <person name="Chen W.B."/>
            <person name="Zhang X.C."/>
            <person name="Jiao Y.N."/>
            <person name="Eichler E.E."/>
            <person name="Li G.H."/>
            <person name="Liu X."/>
            <person name="Gao L.Z."/>
        </authorList>
    </citation>
    <scope>NUCLEOTIDE SEQUENCE [LARGE SCALE GENOMIC DNA]</scope>
    <source>
        <strain evidence="3">cv. GT1</strain>
        <tissue evidence="2">Leaf</tissue>
    </source>
</reference>
<proteinExistence type="predicted"/>
<keyword evidence="3" id="KW-1185">Reference proteome</keyword>
<sequence>MSNEGEARLVAQITQALASFGLRMPQTNSLSLGLRMQIAQITQALAKLVALQPQRECNGPRQQGRGDDDEEPRVEEGAYYQHLPRHPHGQRDNIKMKILTFRGTSSPEEYLKWVQIVDKIFEYQEYSKAKKCKLTAIEFVDYANLWWENIKAQRCRDGLDDV</sequence>